<evidence type="ECO:0000256" key="23">
    <source>
        <dbReference type="ARBA" id="ARBA00034000"/>
    </source>
</evidence>
<keyword evidence="16" id="KW-0735">Signal-anchor</keyword>
<gene>
    <name evidence="31" type="ORF">Q8A70_06915</name>
</gene>
<comment type="catalytic activity">
    <reaction evidence="23">
        <text>Preferential cleavage: (Ac)2-L-Lys-D-Ala-|-D-Ala. Also transpeptidation of peptidyl-alanyl moieties that are N-acyl substituents of D-alanine.</text>
        <dbReference type="EC" id="3.4.16.4"/>
    </reaction>
</comment>
<feature type="region of interest" description="Disordered" evidence="26">
    <location>
        <begin position="830"/>
        <end position="851"/>
    </location>
</feature>
<protein>
    <recommendedName>
        <fullName evidence="6">Penicillin-binding protein 1A</fullName>
        <ecNumber evidence="24">2.4.99.28</ecNumber>
        <ecNumber evidence="5">3.4.16.4</ecNumber>
    </recommendedName>
</protein>
<evidence type="ECO:0000256" key="4">
    <source>
        <dbReference type="ARBA" id="ARBA00007739"/>
    </source>
</evidence>
<feature type="domain" description="Penicillin-binding protein transpeptidase" evidence="28">
    <location>
        <begin position="488"/>
        <end position="780"/>
    </location>
</feature>
<dbReference type="EC" id="2.4.99.28" evidence="24"/>
<keyword evidence="18 27" id="KW-1133">Transmembrane helix</keyword>
<evidence type="ECO:0000256" key="24">
    <source>
        <dbReference type="ARBA" id="ARBA00044770"/>
    </source>
</evidence>
<dbReference type="Pfam" id="PF17092">
    <property type="entry name" value="PCB_OB"/>
    <property type="match status" value="1"/>
</dbReference>
<evidence type="ECO:0000259" key="28">
    <source>
        <dbReference type="Pfam" id="PF00905"/>
    </source>
</evidence>
<dbReference type="Gene3D" id="1.10.3810.10">
    <property type="entry name" value="Biosynthetic peptidoglycan transglycosylase-like"/>
    <property type="match status" value="1"/>
</dbReference>
<evidence type="ECO:0000256" key="12">
    <source>
        <dbReference type="ARBA" id="ARBA00022679"/>
    </source>
</evidence>
<dbReference type="PANTHER" id="PTHR32282">
    <property type="entry name" value="BINDING PROTEIN TRANSPEPTIDASE, PUTATIVE-RELATED"/>
    <property type="match status" value="1"/>
</dbReference>
<dbReference type="PANTHER" id="PTHR32282:SF27">
    <property type="entry name" value="PENICILLIN-BINDING PROTEIN 1A"/>
    <property type="match status" value="1"/>
</dbReference>
<evidence type="ECO:0000256" key="10">
    <source>
        <dbReference type="ARBA" id="ARBA00022670"/>
    </source>
</evidence>
<evidence type="ECO:0000256" key="25">
    <source>
        <dbReference type="ARBA" id="ARBA00049902"/>
    </source>
</evidence>
<keyword evidence="17" id="KW-0573">Peptidoglycan synthesis</keyword>
<dbReference type="InterPro" id="IPR012338">
    <property type="entry name" value="Beta-lactam/transpept-like"/>
</dbReference>
<name>A0ABU0YI48_9PROT</name>
<comment type="catalytic activity">
    <reaction evidence="25">
        <text>[GlcNAc-(1-&gt;4)-Mur2Ac(oyl-L-Ala-gamma-D-Glu-L-Lys-D-Ala-D-Ala)](n)-di-trans,octa-cis-undecaprenyl diphosphate + beta-D-GlcNAc-(1-&gt;4)-Mur2Ac(oyl-L-Ala-gamma-D-Glu-L-Lys-D-Ala-D-Ala)-di-trans,octa-cis-undecaprenyl diphosphate = [GlcNAc-(1-&gt;4)-Mur2Ac(oyl-L-Ala-gamma-D-Glu-L-Lys-D-Ala-D-Ala)](n+1)-di-trans,octa-cis-undecaprenyl diphosphate + di-trans,octa-cis-undecaprenyl diphosphate + H(+)</text>
        <dbReference type="Rhea" id="RHEA:23708"/>
        <dbReference type="Rhea" id="RHEA-COMP:9602"/>
        <dbReference type="Rhea" id="RHEA-COMP:9603"/>
        <dbReference type="ChEBI" id="CHEBI:15378"/>
        <dbReference type="ChEBI" id="CHEBI:58405"/>
        <dbReference type="ChEBI" id="CHEBI:60033"/>
        <dbReference type="ChEBI" id="CHEBI:78435"/>
        <dbReference type="EC" id="2.4.99.28"/>
    </reaction>
</comment>
<evidence type="ECO:0000256" key="20">
    <source>
        <dbReference type="ARBA" id="ARBA00023251"/>
    </source>
</evidence>
<feature type="compositionally biased region" description="Polar residues" evidence="26">
    <location>
        <begin position="958"/>
        <end position="969"/>
    </location>
</feature>
<feature type="compositionally biased region" description="Low complexity" evidence="26">
    <location>
        <begin position="997"/>
        <end position="1007"/>
    </location>
</feature>
<feature type="domain" description="Penicillin-binding protein OB-like" evidence="30">
    <location>
        <begin position="371"/>
        <end position="486"/>
    </location>
</feature>
<feature type="compositionally biased region" description="Pro residues" evidence="26">
    <location>
        <begin position="21"/>
        <end position="30"/>
    </location>
</feature>
<evidence type="ECO:0000256" key="14">
    <source>
        <dbReference type="ARBA" id="ARBA00022801"/>
    </source>
</evidence>
<evidence type="ECO:0000256" key="27">
    <source>
        <dbReference type="SAM" id="Phobius"/>
    </source>
</evidence>
<dbReference type="Proteomes" id="UP001230156">
    <property type="component" value="Unassembled WGS sequence"/>
</dbReference>
<keyword evidence="21" id="KW-0511">Multifunctional enzyme</keyword>
<evidence type="ECO:0000256" key="8">
    <source>
        <dbReference type="ARBA" id="ARBA00022519"/>
    </source>
</evidence>
<keyword evidence="9" id="KW-0121">Carboxypeptidase</keyword>
<organism evidence="31 32">
    <name type="scientific">Dongia sedimenti</name>
    <dbReference type="NCBI Taxonomy" id="3064282"/>
    <lineage>
        <taxon>Bacteria</taxon>
        <taxon>Pseudomonadati</taxon>
        <taxon>Pseudomonadota</taxon>
        <taxon>Alphaproteobacteria</taxon>
        <taxon>Rhodospirillales</taxon>
        <taxon>Dongiaceae</taxon>
        <taxon>Dongia</taxon>
    </lineage>
</organism>
<evidence type="ECO:0000256" key="16">
    <source>
        <dbReference type="ARBA" id="ARBA00022968"/>
    </source>
</evidence>
<dbReference type="InterPro" id="IPR001264">
    <property type="entry name" value="Glyco_trans_51"/>
</dbReference>
<keyword evidence="10" id="KW-0645">Protease</keyword>
<feature type="domain" description="Glycosyl transferase family 51" evidence="29">
    <location>
        <begin position="106"/>
        <end position="283"/>
    </location>
</feature>
<dbReference type="SUPFAM" id="SSF56601">
    <property type="entry name" value="beta-lactamase/transpeptidase-like"/>
    <property type="match status" value="1"/>
</dbReference>
<dbReference type="Pfam" id="PF00905">
    <property type="entry name" value="Transpeptidase"/>
    <property type="match status" value="1"/>
</dbReference>
<evidence type="ECO:0000256" key="11">
    <source>
        <dbReference type="ARBA" id="ARBA00022676"/>
    </source>
</evidence>
<keyword evidence="14" id="KW-0378">Hydrolase</keyword>
<dbReference type="Gene3D" id="2.40.50.140">
    <property type="entry name" value="Nucleic acid-binding proteins"/>
    <property type="match status" value="1"/>
</dbReference>
<comment type="subcellular location">
    <subcellularLocation>
        <location evidence="1">Cell inner membrane</location>
        <topology evidence="1">Single-pass type II membrane protein</topology>
    </subcellularLocation>
</comment>
<feature type="compositionally biased region" description="Low complexity" evidence="26">
    <location>
        <begin position="910"/>
        <end position="924"/>
    </location>
</feature>
<reference evidence="32" key="1">
    <citation type="submission" date="2023-08" db="EMBL/GenBank/DDBJ databases">
        <title>Rhodospirillaceae gen. nov., a novel taxon isolated from the Yangtze River Yuezi River estuary sludge.</title>
        <authorList>
            <person name="Ruan L."/>
        </authorList>
    </citation>
    <scope>NUCLEOTIDE SEQUENCE [LARGE SCALE GENOMIC DNA]</scope>
    <source>
        <strain evidence="32">R-7</strain>
    </source>
</reference>
<dbReference type="EMBL" id="JAUYVI010000002">
    <property type="protein sequence ID" value="MDQ7247390.1"/>
    <property type="molecule type" value="Genomic_DNA"/>
</dbReference>
<dbReference type="InterPro" id="IPR023346">
    <property type="entry name" value="Lysozyme-like_dom_sf"/>
</dbReference>
<feature type="compositionally biased region" description="Basic residues" evidence="26">
    <location>
        <begin position="34"/>
        <end position="44"/>
    </location>
</feature>
<dbReference type="Pfam" id="PF00912">
    <property type="entry name" value="Transgly"/>
    <property type="match status" value="1"/>
</dbReference>
<keyword evidence="32" id="KW-1185">Reference proteome</keyword>
<evidence type="ECO:0000256" key="15">
    <source>
        <dbReference type="ARBA" id="ARBA00022960"/>
    </source>
</evidence>
<evidence type="ECO:0000256" key="22">
    <source>
        <dbReference type="ARBA" id="ARBA00023316"/>
    </source>
</evidence>
<keyword evidence="12" id="KW-0808">Transferase</keyword>
<evidence type="ECO:0000259" key="30">
    <source>
        <dbReference type="Pfam" id="PF17092"/>
    </source>
</evidence>
<comment type="pathway">
    <text evidence="2">Cell wall biogenesis; peptidoglycan biosynthesis.</text>
</comment>
<comment type="similarity">
    <text evidence="4">In the N-terminal section; belongs to the glycosyltransferase 51 family.</text>
</comment>
<keyword evidence="19 27" id="KW-0472">Membrane</keyword>
<evidence type="ECO:0000256" key="17">
    <source>
        <dbReference type="ARBA" id="ARBA00022984"/>
    </source>
</evidence>
<evidence type="ECO:0000256" key="19">
    <source>
        <dbReference type="ARBA" id="ARBA00023136"/>
    </source>
</evidence>
<dbReference type="Gene3D" id="3.40.710.10">
    <property type="entry name" value="DD-peptidase/beta-lactamase superfamily"/>
    <property type="match status" value="2"/>
</dbReference>
<evidence type="ECO:0000256" key="26">
    <source>
        <dbReference type="SAM" id="MobiDB-lite"/>
    </source>
</evidence>
<keyword evidence="22" id="KW-0961">Cell wall biogenesis/degradation</keyword>
<keyword evidence="13 27" id="KW-0812">Transmembrane</keyword>
<evidence type="ECO:0000256" key="9">
    <source>
        <dbReference type="ARBA" id="ARBA00022645"/>
    </source>
</evidence>
<evidence type="ECO:0000256" key="18">
    <source>
        <dbReference type="ARBA" id="ARBA00022989"/>
    </source>
</evidence>
<dbReference type="InterPro" id="IPR001460">
    <property type="entry name" value="PCN-bd_Tpept"/>
</dbReference>
<evidence type="ECO:0000313" key="31">
    <source>
        <dbReference type="EMBL" id="MDQ7247390.1"/>
    </source>
</evidence>
<proteinExistence type="inferred from homology"/>
<comment type="similarity">
    <text evidence="3">In the C-terminal section; belongs to the transpeptidase family.</text>
</comment>
<evidence type="ECO:0000256" key="13">
    <source>
        <dbReference type="ARBA" id="ARBA00022692"/>
    </source>
</evidence>
<evidence type="ECO:0000256" key="2">
    <source>
        <dbReference type="ARBA" id="ARBA00004752"/>
    </source>
</evidence>
<evidence type="ECO:0000256" key="5">
    <source>
        <dbReference type="ARBA" id="ARBA00012448"/>
    </source>
</evidence>
<feature type="region of interest" description="Disordered" evidence="26">
    <location>
        <begin position="1"/>
        <end position="44"/>
    </location>
</feature>
<dbReference type="InterPro" id="IPR012340">
    <property type="entry name" value="NA-bd_OB-fold"/>
</dbReference>
<dbReference type="InterPro" id="IPR036950">
    <property type="entry name" value="PBP_transglycosylase"/>
</dbReference>
<evidence type="ECO:0000256" key="6">
    <source>
        <dbReference type="ARBA" id="ARBA00018638"/>
    </source>
</evidence>
<evidence type="ECO:0000256" key="3">
    <source>
        <dbReference type="ARBA" id="ARBA00007090"/>
    </source>
</evidence>
<keyword evidence="15" id="KW-0133">Cell shape</keyword>
<evidence type="ECO:0000256" key="21">
    <source>
        <dbReference type="ARBA" id="ARBA00023268"/>
    </source>
</evidence>
<evidence type="ECO:0000259" key="29">
    <source>
        <dbReference type="Pfam" id="PF00912"/>
    </source>
</evidence>
<dbReference type="CDD" id="cd00164">
    <property type="entry name" value="S1_like"/>
    <property type="match status" value="1"/>
</dbReference>
<sequence>MTDDFPPLRAVRLDDDAGDALPPPPLPPEESAPKRKRGRDPRKKRRGGFRLPWVVSFLLSVIFVGGTVAAIGGWVAYLHYSEGLPDYYQLASYDPPVVSRVYAGDGRLLAEYAVENRVFVPITAIPKRVINAFLSAEDKSFYTHPGIDVPSMLKAAWVNLLNYGRDRRPIGASTITQQVTKNFLLSNEVSYGRKVKEAILALRIEKAFSKDRILELYLNQIYLGSGNYGVAAASINYFNKSLNELTIGEAAYLASLPKAPNNYNIKRNHEAALDRRNWVIDRMLENGAVTAEEATAAKAEPLDQRDRAETERVTADYFAEEVRRELAQRFGEDALYKKGLSVRSTVNPELQADADNALRKGLVSYDRTRGYRGPLQHIELTDTWKDELAKLPPMPWLYQWQAAIVLAADKEAAKIGLKDGSEASIPLAELTWARKQMPDFSRGPQIKSAEDVLKPGDIVAVEPVEKDKDDKAYPANTYALRQVPEVSGAFVAMDPHTGRVLAMSGGWNYQQSEFNRATQAMRQPGSSFKPIVYLAALESGFTPSTVILDAPMVIDQGPGLPPWRPENFKQEYFGPATLRVGLENSRNLMTIRVAQTIGMAKVAEMAGRLGVMDNMQQTLAMSIGAGETTVLRMVSAYSMIVNGGKKIEPTFIDRVQDGQGWTIYRHDQRKCDGCAGIPYDGQPPPQLPDERPQVLDPMVAYQMVSLMEGVVRRGTGSAVSKVGKPLAGKTGTTNDGRDVWFVGFSPDLAAGLYLGFDQPRTLGEKATGGTIPAPIFRDFMLAALKDKPATPFRVPPGIRLVRVNYKTGQRVQPGDEGRIIWEAFRPGTEPNGMPMQIVEGDNSYSQDAGYGSVIPLDSQVQQQATDSLPQDTGTSILDMPAQAPQVTWQQPTYAPGEGSNPADYHPTNVAPPGVGVAPPAGAAPSSEIITQPPADGAVAPNQVGQIGSAPPPLPSTVDGLQNQPMTSTPAPGGELSREDLVRPLDPNLGGPQPAPVPAAQQPAPTAPSDSSQGLY</sequence>
<dbReference type="InterPro" id="IPR050396">
    <property type="entry name" value="Glycosyltr_51/Transpeptidase"/>
</dbReference>
<keyword evidence="7" id="KW-1003">Cell membrane</keyword>
<accession>A0ABU0YI48</accession>
<evidence type="ECO:0000313" key="32">
    <source>
        <dbReference type="Proteomes" id="UP001230156"/>
    </source>
</evidence>
<keyword evidence="20" id="KW-0046">Antibiotic resistance</keyword>
<dbReference type="NCBIfam" id="TIGR02074">
    <property type="entry name" value="PBP_1a_fam"/>
    <property type="match status" value="1"/>
</dbReference>
<dbReference type="EC" id="3.4.16.4" evidence="5"/>
<keyword evidence="11" id="KW-0328">Glycosyltransferase</keyword>
<feature type="transmembrane region" description="Helical" evidence="27">
    <location>
        <begin position="51"/>
        <end position="77"/>
    </location>
</feature>
<feature type="region of interest" description="Disordered" evidence="26">
    <location>
        <begin position="890"/>
        <end position="1015"/>
    </location>
</feature>
<keyword evidence="8" id="KW-0997">Cell inner membrane</keyword>
<evidence type="ECO:0000256" key="1">
    <source>
        <dbReference type="ARBA" id="ARBA00004249"/>
    </source>
</evidence>
<comment type="caution">
    <text evidence="31">The sequence shown here is derived from an EMBL/GenBank/DDBJ whole genome shotgun (WGS) entry which is preliminary data.</text>
</comment>
<dbReference type="InterPro" id="IPR031376">
    <property type="entry name" value="PCB_OB"/>
</dbReference>
<evidence type="ECO:0000256" key="7">
    <source>
        <dbReference type="ARBA" id="ARBA00022475"/>
    </source>
</evidence>
<dbReference type="RefSeq" id="WP_379954791.1">
    <property type="nucleotide sequence ID" value="NZ_JAUYVI010000002.1"/>
</dbReference>
<dbReference type="SUPFAM" id="SSF53955">
    <property type="entry name" value="Lysozyme-like"/>
    <property type="match status" value="1"/>
</dbReference>